<keyword evidence="2" id="KW-0808">Transferase</keyword>
<dbReference type="GO" id="GO:0005524">
    <property type="term" value="F:ATP binding"/>
    <property type="evidence" value="ECO:0007669"/>
    <property type="project" value="InterPro"/>
</dbReference>
<evidence type="ECO:0000313" key="2">
    <source>
        <dbReference type="EMBL" id="MCI08906.1"/>
    </source>
</evidence>
<dbReference type="PANTHER" id="PTHR48007">
    <property type="entry name" value="LEUCINE-RICH REPEAT RECEPTOR-LIKE PROTEIN KINASE PXC1"/>
    <property type="match status" value="1"/>
</dbReference>
<protein>
    <submittedName>
        <fullName evidence="2">Putative inactive leucine-rich repeat receptor-like protein kinase</fullName>
    </submittedName>
</protein>
<comment type="caution">
    <text evidence="2">The sequence shown here is derived from an EMBL/GenBank/DDBJ whole genome shotgun (WGS) entry which is preliminary data.</text>
</comment>
<dbReference type="GO" id="GO:0004672">
    <property type="term" value="F:protein kinase activity"/>
    <property type="evidence" value="ECO:0007669"/>
    <property type="project" value="InterPro"/>
</dbReference>
<dbReference type="Proteomes" id="UP000265520">
    <property type="component" value="Unassembled WGS sequence"/>
</dbReference>
<evidence type="ECO:0000259" key="1">
    <source>
        <dbReference type="PROSITE" id="PS50011"/>
    </source>
</evidence>
<dbReference type="SUPFAM" id="SSF56112">
    <property type="entry name" value="Protein kinase-like (PK-like)"/>
    <property type="match status" value="1"/>
</dbReference>
<reference evidence="2 3" key="1">
    <citation type="journal article" date="2018" name="Front. Plant Sci.">
        <title>Red Clover (Trifolium pratense) and Zigzag Clover (T. medium) - A Picture of Genomic Similarities and Differences.</title>
        <authorList>
            <person name="Dluhosova J."/>
            <person name="Istvanek J."/>
            <person name="Nedelnik J."/>
            <person name="Repkova J."/>
        </authorList>
    </citation>
    <scope>NUCLEOTIDE SEQUENCE [LARGE SCALE GENOMIC DNA]</scope>
    <source>
        <strain evidence="3">cv. 10/8</strain>
        <tissue evidence="2">Leaf</tissue>
    </source>
</reference>
<organism evidence="2 3">
    <name type="scientific">Trifolium medium</name>
    <dbReference type="NCBI Taxonomy" id="97028"/>
    <lineage>
        <taxon>Eukaryota</taxon>
        <taxon>Viridiplantae</taxon>
        <taxon>Streptophyta</taxon>
        <taxon>Embryophyta</taxon>
        <taxon>Tracheophyta</taxon>
        <taxon>Spermatophyta</taxon>
        <taxon>Magnoliopsida</taxon>
        <taxon>eudicotyledons</taxon>
        <taxon>Gunneridae</taxon>
        <taxon>Pentapetalae</taxon>
        <taxon>rosids</taxon>
        <taxon>fabids</taxon>
        <taxon>Fabales</taxon>
        <taxon>Fabaceae</taxon>
        <taxon>Papilionoideae</taxon>
        <taxon>50 kb inversion clade</taxon>
        <taxon>NPAAA clade</taxon>
        <taxon>Hologalegina</taxon>
        <taxon>IRL clade</taxon>
        <taxon>Trifolieae</taxon>
        <taxon>Trifolium</taxon>
    </lineage>
</organism>
<feature type="domain" description="Protein kinase" evidence="1">
    <location>
        <begin position="56"/>
        <end position="163"/>
    </location>
</feature>
<dbReference type="Gene3D" id="3.30.200.20">
    <property type="entry name" value="Phosphorylase Kinase, domain 1"/>
    <property type="match status" value="1"/>
</dbReference>
<proteinExistence type="predicted"/>
<dbReference type="PANTHER" id="PTHR48007:SF8">
    <property type="entry name" value="RECEPTOR PROTEIN KINASE-LIKE PROTEIN ZAR1"/>
    <property type="match status" value="1"/>
</dbReference>
<dbReference type="InterPro" id="IPR000719">
    <property type="entry name" value="Prot_kinase_dom"/>
</dbReference>
<accession>A0A392PC84</accession>
<evidence type="ECO:0000313" key="3">
    <source>
        <dbReference type="Proteomes" id="UP000265520"/>
    </source>
</evidence>
<dbReference type="EMBL" id="LXQA010070759">
    <property type="protein sequence ID" value="MCI08906.1"/>
    <property type="molecule type" value="Genomic_DNA"/>
</dbReference>
<dbReference type="Pfam" id="PF07714">
    <property type="entry name" value="PK_Tyr_Ser-Thr"/>
    <property type="match status" value="1"/>
</dbReference>
<keyword evidence="3" id="KW-1185">Reference proteome</keyword>
<dbReference type="AlphaFoldDB" id="A0A392PC84"/>
<dbReference type="InterPro" id="IPR011009">
    <property type="entry name" value="Kinase-like_dom_sf"/>
</dbReference>
<dbReference type="InterPro" id="IPR001245">
    <property type="entry name" value="Ser-Thr/Tyr_kinase_cat_dom"/>
</dbReference>
<keyword evidence="2" id="KW-0418">Kinase</keyword>
<gene>
    <name evidence="2" type="ORF">A2U01_0029988</name>
</gene>
<keyword evidence="2" id="KW-0675">Receptor</keyword>
<dbReference type="PROSITE" id="PS50011">
    <property type="entry name" value="PROTEIN_KINASE_DOM"/>
    <property type="match status" value="1"/>
</dbReference>
<dbReference type="InterPro" id="IPR046959">
    <property type="entry name" value="PRK1-6/SRF4-like"/>
</dbReference>
<sequence length="163" mass="18010">MSVVVIRRRRRRLNDGERGFEKGKMEGEVLGCGEEQKGRFVVVDEGFGFELEDLLRASAYVVGKSRSGIVYKVVGGGKGSVPAATAVAVRRLSEGDDGGLRFKDFEYEVEAIGRVRHPNVVPLRAYYYASDEKLLITDFIRNGSLHTALHGIISHTLVLTLLN</sequence>
<name>A0A392PC84_9FABA</name>